<feature type="signal peptide" evidence="2">
    <location>
        <begin position="1"/>
        <end position="20"/>
    </location>
</feature>
<dbReference type="GO" id="GO:0042834">
    <property type="term" value="F:peptidoglycan binding"/>
    <property type="evidence" value="ECO:0007669"/>
    <property type="project" value="InterPro"/>
</dbReference>
<keyword evidence="5" id="KW-1185">Reference proteome</keyword>
<feature type="compositionally biased region" description="Polar residues" evidence="1">
    <location>
        <begin position="270"/>
        <end position="282"/>
    </location>
</feature>
<organism evidence="4 5">
    <name type="scientific">Thalassospira mesophila</name>
    <dbReference type="NCBI Taxonomy" id="1293891"/>
    <lineage>
        <taxon>Bacteria</taxon>
        <taxon>Pseudomonadati</taxon>
        <taxon>Pseudomonadota</taxon>
        <taxon>Alphaproteobacteria</taxon>
        <taxon>Rhodospirillales</taxon>
        <taxon>Thalassospiraceae</taxon>
        <taxon>Thalassospira</taxon>
    </lineage>
</organism>
<name>A0A1Y2KV66_9PROT</name>
<dbReference type="EMBL" id="JFKA01000016">
    <property type="protein sequence ID" value="OSQ35628.1"/>
    <property type="molecule type" value="Genomic_DNA"/>
</dbReference>
<feature type="domain" description="SPOR" evidence="3">
    <location>
        <begin position="369"/>
        <end position="454"/>
    </location>
</feature>
<feature type="compositionally biased region" description="Polar residues" evidence="1">
    <location>
        <begin position="296"/>
        <end position="305"/>
    </location>
</feature>
<reference evidence="4 5" key="1">
    <citation type="submission" date="2014-03" db="EMBL/GenBank/DDBJ databases">
        <title>The draft genome sequence of Thalassospira mesophila JCM 18969.</title>
        <authorList>
            <person name="Lai Q."/>
            <person name="Shao Z."/>
        </authorList>
    </citation>
    <scope>NUCLEOTIDE SEQUENCE [LARGE SCALE GENOMIC DNA]</scope>
    <source>
        <strain evidence="4 5">JCM 18969</strain>
    </source>
</reference>
<evidence type="ECO:0000259" key="3">
    <source>
        <dbReference type="PROSITE" id="PS51724"/>
    </source>
</evidence>
<gene>
    <name evidence="4" type="ORF">TMES_20490</name>
</gene>
<dbReference type="Pfam" id="PF05036">
    <property type="entry name" value="SPOR"/>
    <property type="match status" value="1"/>
</dbReference>
<evidence type="ECO:0000256" key="1">
    <source>
        <dbReference type="SAM" id="MobiDB-lite"/>
    </source>
</evidence>
<feature type="chain" id="PRO_5012214984" description="SPOR domain-containing protein" evidence="2">
    <location>
        <begin position="21"/>
        <end position="460"/>
    </location>
</feature>
<dbReference type="AlphaFoldDB" id="A0A1Y2KV66"/>
<dbReference type="InterPro" id="IPR036680">
    <property type="entry name" value="SPOR-like_sf"/>
</dbReference>
<dbReference type="PROSITE" id="PS51257">
    <property type="entry name" value="PROKAR_LIPOPROTEIN"/>
    <property type="match status" value="1"/>
</dbReference>
<feature type="region of interest" description="Disordered" evidence="1">
    <location>
        <begin position="270"/>
        <end position="305"/>
    </location>
</feature>
<evidence type="ECO:0000313" key="4">
    <source>
        <dbReference type="EMBL" id="OSQ35628.1"/>
    </source>
</evidence>
<sequence>MRAALITLPALALLSGCATDKQTTPLAQPEATVNIPESPDQPTAFANFSTDQQMAACALFIDPATKVPGHATNTAITPSATNIAIGPDPETDLRRAVELELAGHPAQARKLYLWLTAANPGSTFTMPCGNGINLSSKISRLAQQRLAAIDNLNPDLAQSREIDEKVELAKVAPGPTLPNPPKVKRNTDFYLTAGPVDVAPEDATPPGPAFAIEVSPNTEALARVTPPKQPVSLDREKAVDITAVTTTRPVDMDTDTDIIELTGGIGAASVRNSALQTTSTPTEEGDLQSMPPAPHKSNSGSNDDTASVAINAEKQTAKIAQKARMATADAQAPTKTRPVPVEQPLSTTMVQTGNRQGPPMTAAPASGNPGVQPYYALQLAAYRSREMAETSWIKIRKKSNGLLDGIAHEVRPFAIKDNGLYFRLLTGHFDEKAIANKVCAGFKENHLDCIVRHVDPAVDK</sequence>
<dbReference type="Proteomes" id="UP000193391">
    <property type="component" value="Unassembled WGS sequence"/>
</dbReference>
<evidence type="ECO:0000313" key="5">
    <source>
        <dbReference type="Proteomes" id="UP000193391"/>
    </source>
</evidence>
<proteinExistence type="predicted"/>
<keyword evidence="2" id="KW-0732">Signal</keyword>
<dbReference type="PROSITE" id="PS51724">
    <property type="entry name" value="SPOR"/>
    <property type="match status" value="1"/>
</dbReference>
<evidence type="ECO:0000256" key="2">
    <source>
        <dbReference type="SAM" id="SignalP"/>
    </source>
</evidence>
<dbReference type="SUPFAM" id="SSF110997">
    <property type="entry name" value="Sporulation related repeat"/>
    <property type="match status" value="1"/>
</dbReference>
<comment type="caution">
    <text evidence="4">The sequence shown here is derived from an EMBL/GenBank/DDBJ whole genome shotgun (WGS) entry which is preliminary data.</text>
</comment>
<dbReference type="Gene3D" id="3.30.70.1070">
    <property type="entry name" value="Sporulation related repeat"/>
    <property type="match status" value="1"/>
</dbReference>
<dbReference type="InterPro" id="IPR007730">
    <property type="entry name" value="SPOR-like_dom"/>
</dbReference>
<protein>
    <recommendedName>
        <fullName evidence="3">SPOR domain-containing protein</fullName>
    </recommendedName>
</protein>
<accession>A0A1Y2KV66</accession>
<dbReference type="STRING" id="1293891.TMES_20490"/>